<protein>
    <recommendedName>
        <fullName evidence="4">Lysozyme</fullName>
        <ecNumber evidence="4">3.2.1.17</ecNumber>
    </recommendedName>
</protein>
<dbReference type="SUPFAM" id="SSF51445">
    <property type="entry name" value="(Trans)glycosidases"/>
    <property type="match status" value="1"/>
</dbReference>
<dbReference type="GO" id="GO:0016052">
    <property type="term" value="P:carbohydrate catabolic process"/>
    <property type="evidence" value="ECO:0007669"/>
    <property type="project" value="TreeGrafter"/>
</dbReference>
<dbReference type="Pfam" id="PF01183">
    <property type="entry name" value="Glyco_hydro_25"/>
    <property type="match status" value="1"/>
</dbReference>
<comment type="catalytic activity">
    <reaction evidence="4">
        <text>Hydrolysis of (1-&gt;4)-beta-linkages between N-acetylmuramic acid and N-acetyl-D-glucosamine residues in a peptidoglycan and between N-acetyl-D-glucosamine residues in chitodextrins.</text>
        <dbReference type="EC" id="3.2.1.17"/>
    </reaction>
</comment>
<dbReference type="PANTHER" id="PTHR34135:SF1">
    <property type="entry name" value="GLYCOSYL HYDROLASE FAMILY 25"/>
    <property type="match status" value="1"/>
</dbReference>
<keyword evidence="6" id="KW-1185">Reference proteome</keyword>
<dbReference type="SUPFAM" id="SSF69360">
    <property type="entry name" value="Cell wall binding repeat"/>
    <property type="match status" value="2"/>
</dbReference>
<evidence type="ECO:0000256" key="3">
    <source>
        <dbReference type="ARBA" id="ARBA00023295"/>
    </source>
</evidence>
<dbReference type="OrthoDB" id="2173042at2"/>
<name>A0A3F3H136_9LACO</name>
<evidence type="ECO:0000313" key="6">
    <source>
        <dbReference type="Proteomes" id="UP000061227"/>
    </source>
</evidence>
<dbReference type="InterPro" id="IPR018077">
    <property type="entry name" value="Glyco_hydro_fam25_subgr"/>
</dbReference>
<dbReference type="GO" id="GO:0009253">
    <property type="term" value="P:peptidoglycan catabolic process"/>
    <property type="evidence" value="ECO:0007669"/>
    <property type="project" value="InterPro"/>
</dbReference>
<reference evidence="5 6" key="1">
    <citation type="journal article" date="2015" name="BMC Genomics">
        <title>Comparative genomics of Fructobacillus spp. and Leuconostoc spp. reveals niche-specific evolution of Fructobacillus spp.</title>
        <authorList>
            <person name="Endo A."/>
            <person name="Tanizawa Y."/>
            <person name="Tanaka N."/>
            <person name="Maeno S."/>
            <person name="Kumar H."/>
            <person name="Shiwa Y."/>
            <person name="Okada S."/>
            <person name="Yoshikawa H."/>
            <person name="Dicks L."/>
            <person name="Nakagawa J."/>
            <person name="Arita M."/>
        </authorList>
    </citation>
    <scope>NUCLEOTIDE SEQUENCE [LARGE SCALE GENOMIC DNA]</scope>
    <source>
        <strain evidence="5 6">DSM 15468</strain>
    </source>
</reference>
<dbReference type="PANTHER" id="PTHR34135">
    <property type="entry name" value="LYSOZYME"/>
    <property type="match status" value="1"/>
</dbReference>
<keyword evidence="2 4" id="KW-0378">Hydrolase</keyword>
<dbReference type="InterPro" id="IPR002053">
    <property type="entry name" value="Glyco_hydro_25"/>
</dbReference>
<organism evidence="5 6">
    <name type="scientific">Fructobacillus pseudoficulneus</name>
    <dbReference type="NCBI Taxonomy" id="220714"/>
    <lineage>
        <taxon>Bacteria</taxon>
        <taxon>Bacillati</taxon>
        <taxon>Bacillota</taxon>
        <taxon>Bacilli</taxon>
        <taxon>Lactobacillales</taxon>
        <taxon>Lactobacillaceae</taxon>
        <taxon>Fructobacillus</taxon>
    </lineage>
</organism>
<dbReference type="STRING" id="220714.SAMN05660469_0300"/>
<dbReference type="PROSITE" id="PS00953">
    <property type="entry name" value="GLYCOSYL_HYDROL_F25_1"/>
    <property type="match status" value="1"/>
</dbReference>
<dbReference type="InterPro" id="IPR017853">
    <property type="entry name" value="GH"/>
</dbReference>
<comment type="similarity">
    <text evidence="1 4">Belongs to the glycosyl hydrolase 25 family.</text>
</comment>
<sequence length="496" mass="56347">MNLKNTLMTLAAVSVFGVAAEQQSIIAHAEPYITAGQSNTPKTDVVDVSSYQGNLSVQDFQAMRSKGVMGVVVKLTEGTSYTNPYDATQVNNARAAGMRVSAYHYAHFTSQSEARDEANYFADRAAKLGFTSSDLLVDDLESSDSKVSGITDNAKAFNDQLHARGFANTGLYTGPWYINSSGLDVSFIGKNRTWIADYPDNPTSQLHTDYGMWQWSSKVSFPGVSGNFDVSSDYVSMANAKTGYLLDTDGQWYWFENGQRYTGFRYYMGTYYWFENGVRFDNAWHEAWGHWYYTDANGRAVQGVQNIDGQSLDFGNDGGFYLRSTGYIFDRSSQNGGYRWYENGQLFTGFRYYMGTYYWFIDGVRQNAGWRSAWGYTYYTDDNGRAVQGIQTIDGKVYNFGNDGTYYERNLTGYIYDGSSQNGGYRWYENGQLFTGFRYYMGTYYWFVNGVRQNAGWRQAWGYTYYTDDNGRAVQGTQVIDGKTYNFGNDGTYYLR</sequence>
<evidence type="ECO:0000256" key="1">
    <source>
        <dbReference type="ARBA" id="ARBA00010646"/>
    </source>
</evidence>
<dbReference type="AlphaFoldDB" id="A0A3F3H136"/>
<dbReference type="InterPro" id="IPR008270">
    <property type="entry name" value="Glyco_hydro_25_AS"/>
</dbReference>
<dbReference type="RefSeq" id="WP_059375899.1">
    <property type="nucleotide sequence ID" value="NZ_DF968063.1"/>
</dbReference>
<dbReference type="GO" id="GO:0016998">
    <property type="term" value="P:cell wall macromolecule catabolic process"/>
    <property type="evidence" value="ECO:0007669"/>
    <property type="project" value="InterPro"/>
</dbReference>
<evidence type="ECO:0000256" key="2">
    <source>
        <dbReference type="ARBA" id="ARBA00022801"/>
    </source>
</evidence>
<dbReference type="SMART" id="SM00641">
    <property type="entry name" value="Glyco_25"/>
    <property type="match status" value="1"/>
</dbReference>
<evidence type="ECO:0000256" key="4">
    <source>
        <dbReference type="RuleBase" id="RU361176"/>
    </source>
</evidence>
<accession>A0A3F3H136</accession>
<keyword evidence="3 4" id="KW-0326">Glycosidase</keyword>
<proteinExistence type="inferred from homology"/>
<dbReference type="EC" id="3.2.1.17" evidence="4"/>
<dbReference type="Proteomes" id="UP000061227">
    <property type="component" value="Unassembled WGS sequence"/>
</dbReference>
<dbReference type="Gene3D" id="3.20.20.80">
    <property type="entry name" value="Glycosidases"/>
    <property type="match status" value="1"/>
</dbReference>
<dbReference type="PROSITE" id="PS51904">
    <property type="entry name" value="GLYCOSYL_HYDROL_F25_2"/>
    <property type="match status" value="1"/>
</dbReference>
<dbReference type="GO" id="GO:0003796">
    <property type="term" value="F:lysozyme activity"/>
    <property type="evidence" value="ECO:0007669"/>
    <property type="project" value="UniProtKB-EC"/>
</dbReference>
<evidence type="ECO:0000313" key="5">
    <source>
        <dbReference type="EMBL" id="GAP02348.1"/>
    </source>
</evidence>
<dbReference type="EMBL" id="DF968063">
    <property type="protein sequence ID" value="GAP02348.1"/>
    <property type="molecule type" value="Genomic_DNA"/>
</dbReference>
<gene>
    <name evidence="5" type="ORF">FPFC_012280</name>
</gene>
<dbReference type="Gene3D" id="2.10.270.10">
    <property type="entry name" value="Cholin Binding"/>
    <property type="match status" value="3"/>
</dbReference>